<dbReference type="EMBL" id="JACCBX010000002">
    <property type="protein sequence ID" value="NYE04178.1"/>
    <property type="molecule type" value="Genomic_DNA"/>
</dbReference>
<proteinExistence type="predicted"/>
<protein>
    <recommendedName>
        <fullName evidence="2">DUF4145 domain-containing protein</fullName>
    </recommendedName>
</protein>
<reference evidence="4" key="2">
    <citation type="submission" date="2020-08" db="EMBL/GenBank/DDBJ databases">
        <title>The Agave Microbiome: Exploring the role of microbial communities in plant adaptations to desert environments.</title>
        <authorList>
            <person name="Partida-Martinez L.P."/>
        </authorList>
    </citation>
    <scope>NUCLEOTIDE SEQUENCE [LARGE SCALE GENOMIC DNA]</scope>
    <source>
        <strain evidence="4">AT2.8</strain>
    </source>
</reference>
<dbReference type="AlphaFoldDB" id="A0A852T9L4"/>
<dbReference type="Pfam" id="PF13643">
    <property type="entry name" value="DUF4145"/>
    <property type="match status" value="1"/>
</dbReference>
<feature type="domain" description="DUF4145" evidence="2">
    <location>
        <begin position="24"/>
        <end position="100"/>
    </location>
</feature>
<sequence length="518" mass="59538">MDKQSYFYQFIEPLSKELALVARELENSIFSSPRTMLTHARVFVENILQQVIRAEELPEDPRANLKDQLDMLNDKGYLIPEIRDALHFVRQIGNQAAHNSRMFRYSEALLSWEALYKIVKWYVEVYGPVDITVPDYQDPSPIMEKRYDMSELEIRLKSLEELLSHSVEKLSTETALAETAVAVESPVAEIPVVEEGIPGVTTIRTITFNGRKLEVPYFLRDAFLLPQRFDKSETFLIRLGAEQQARIMSELPKNLEGLHKHVKRYSEKNDEILFEELKTFIEEEKIRRKLSLERPGELFFFYKADYIIVTEELAKVPLTSEEFTGIPSLLRQLNEDQIDSVGQLPKELVILAKYENVGIGTVEKLFEQLKKKTNEKASAVGPAVEEESIRTSNKKWDSLYINVKLGKGNTVIRGESVPALWKEGLNWIEDHHLPIHEMIKEGVVLGSTDTGKRYAMALEPVHKDKRNFTQLHTYKSKLTGTTYYLETKINPKSGLETLAKLLTRLGVEVKIPLLENND</sequence>
<comment type="caution">
    <text evidence="3">The sequence shown here is derived from an EMBL/GenBank/DDBJ whole genome shotgun (WGS) entry which is preliminary data.</text>
</comment>
<organism evidence="3 4">
    <name type="scientific">Neobacillus niacini</name>
    <dbReference type="NCBI Taxonomy" id="86668"/>
    <lineage>
        <taxon>Bacteria</taxon>
        <taxon>Bacillati</taxon>
        <taxon>Bacillota</taxon>
        <taxon>Bacilli</taxon>
        <taxon>Bacillales</taxon>
        <taxon>Bacillaceae</taxon>
        <taxon>Neobacillus</taxon>
    </lineage>
</organism>
<feature type="coiled-coil region" evidence="1">
    <location>
        <begin position="142"/>
        <end position="169"/>
    </location>
</feature>
<evidence type="ECO:0000259" key="2">
    <source>
        <dbReference type="Pfam" id="PF13643"/>
    </source>
</evidence>
<dbReference type="InterPro" id="IPR025285">
    <property type="entry name" value="DUF4145"/>
</dbReference>
<accession>A0A852T9L4</accession>
<name>A0A852T9L4_9BACI</name>
<evidence type="ECO:0000313" key="3">
    <source>
        <dbReference type="EMBL" id="NYE04178.1"/>
    </source>
</evidence>
<evidence type="ECO:0000256" key="1">
    <source>
        <dbReference type="SAM" id="Coils"/>
    </source>
</evidence>
<gene>
    <name evidence="3" type="ORF">F4694_000922</name>
</gene>
<keyword evidence="1" id="KW-0175">Coiled coil</keyword>
<dbReference type="Proteomes" id="UP000548423">
    <property type="component" value="Unassembled WGS sequence"/>
</dbReference>
<reference evidence="4" key="1">
    <citation type="submission" date="2020-07" db="EMBL/GenBank/DDBJ databases">
        <authorList>
            <person name="Partida-Martinez L."/>
            <person name="Huntemann M."/>
            <person name="Clum A."/>
            <person name="Wang J."/>
            <person name="Palaniappan K."/>
            <person name="Ritter S."/>
            <person name="Chen I.-M."/>
            <person name="Stamatis D."/>
            <person name="Reddy T."/>
            <person name="O'Malley R."/>
            <person name="Daum C."/>
            <person name="Shapiro N."/>
            <person name="Ivanova N."/>
            <person name="Kyrpides N."/>
            <person name="Woyke T."/>
        </authorList>
    </citation>
    <scope>NUCLEOTIDE SEQUENCE [LARGE SCALE GENOMIC DNA]</scope>
    <source>
        <strain evidence="4">AT2.8</strain>
    </source>
</reference>
<evidence type="ECO:0000313" key="4">
    <source>
        <dbReference type="Proteomes" id="UP000548423"/>
    </source>
</evidence>